<dbReference type="InterPro" id="IPR001544">
    <property type="entry name" value="Aminotrans_IV"/>
</dbReference>
<comment type="similarity">
    <text evidence="2 4">Belongs to the class-IV pyridoxal-phosphate-dependent aminotransferase family.</text>
</comment>
<sequence length="222" mass="24571">MYGGEIFKLTPHSERLQKSANLLDFDLPYSVAEIDAASIETCRKMGTHVAIAVWEWPSYFDPETKAKGIRLEWAKWRRPDPMTAPSAAKAAGLYMICTMSKMAAEKRGYADAMMLDWRGYVAEATGANVFFVQDGVIHTPPVDAILDGITRQTVIEMAKAKGVEVVVRHIRPEELSTFSECFLTGTAAEVTPVSEVGEYRFTPGALSLGLMEDYGRLVRGQL</sequence>
<evidence type="ECO:0000313" key="6">
    <source>
        <dbReference type="EMBL" id="ELR10676.1"/>
    </source>
</evidence>
<dbReference type="PROSITE" id="PS00770">
    <property type="entry name" value="AA_TRANSFER_CLASS_4"/>
    <property type="match status" value="1"/>
</dbReference>
<gene>
    <name evidence="6" type="ORF">GMDG_08753</name>
</gene>
<dbReference type="HOGENOM" id="CLU_020844_3_1_1"/>
<reference evidence="7" key="1">
    <citation type="submission" date="2010-09" db="EMBL/GenBank/DDBJ databases">
        <title>The genome sequence of Geomyces destructans 20631-21.</title>
        <authorList>
            <consortium name="The Broad Institute Genome Sequencing Platform"/>
            <person name="Cuomo C.A."/>
            <person name="Blehert D.S."/>
            <person name="Lorch J.M."/>
            <person name="Young S.K."/>
            <person name="Zeng Q."/>
            <person name="Gargeya S."/>
            <person name="Fitzgerald M."/>
            <person name="Haas B."/>
            <person name="Abouelleil A."/>
            <person name="Alvarado L."/>
            <person name="Arachchi H.M."/>
            <person name="Berlin A."/>
            <person name="Brown A."/>
            <person name="Chapman S.B."/>
            <person name="Chen Z."/>
            <person name="Dunbar C."/>
            <person name="Freedman E."/>
            <person name="Gearin G."/>
            <person name="Gellesch M."/>
            <person name="Goldberg J."/>
            <person name="Griggs A."/>
            <person name="Gujja S."/>
            <person name="Heiman D."/>
            <person name="Howarth C."/>
            <person name="Larson L."/>
            <person name="Lui A."/>
            <person name="MacDonald P.J.P."/>
            <person name="Montmayeur A."/>
            <person name="Murphy C."/>
            <person name="Neiman D."/>
            <person name="Pearson M."/>
            <person name="Priest M."/>
            <person name="Roberts A."/>
            <person name="Saif S."/>
            <person name="Shea T."/>
            <person name="Shenoy N."/>
            <person name="Sisk P."/>
            <person name="Stolte C."/>
            <person name="Sykes S."/>
            <person name="Wortman J."/>
            <person name="Nusbaum C."/>
            <person name="Birren B."/>
        </authorList>
    </citation>
    <scope>NUCLEOTIDE SEQUENCE [LARGE SCALE GENOMIC DNA]</scope>
    <source>
        <strain evidence="7">ATCC MYA-4855 / 20631-21</strain>
    </source>
</reference>
<dbReference type="InterPro" id="IPR050571">
    <property type="entry name" value="Class-IV_PLP-Dep_Aminotrnsfr"/>
</dbReference>
<dbReference type="InterPro" id="IPR043132">
    <property type="entry name" value="BCAT-like_C"/>
</dbReference>
<organism evidence="6 7">
    <name type="scientific">Pseudogymnoascus destructans (strain ATCC MYA-4855 / 20631-21)</name>
    <name type="common">Bat white-nose syndrome fungus</name>
    <name type="synonym">Geomyces destructans</name>
    <dbReference type="NCBI Taxonomy" id="658429"/>
    <lineage>
        <taxon>Eukaryota</taxon>
        <taxon>Fungi</taxon>
        <taxon>Dikarya</taxon>
        <taxon>Ascomycota</taxon>
        <taxon>Pezizomycotina</taxon>
        <taxon>Leotiomycetes</taxon>
        <taxon>Thelebolales</taxon>
        <taxon>Thelebolaceae</taxon>
        <taxon>Pseudogymnoascus</taxon>
    </lineage>
</organism>
<name>L8GEU1_PSED2</name>
<evidence type="ECO:0000256" key="5">
    <source>
        <dbReference type="RuleBase" id="RU004516"/>
    </source>
</evidence>
<dbReference type="AlphaFoldDB" id="L8GEU1"/>
<dbReference type="InterPro" id="IPR036038">
    <property type="entry name" value="Aminotransferase-like"/>
</dbReference>
<evidence type="ECO:0000313" key="7">
    <source>
        <dbReference type="Proteomes" id="UP000011064"/>
    </source>
</evidence>
<evidence type="ECO:0000256" key="3">
    <source>
        <dbReference type="ARBA" id="ARBA00022898"/>
    </source>
</evidence>
<evidence type="ECO:0000256" key="4">
    <source>
        <dbReference type="RuleBase" id="RU004106"/>
    </source>
</evidence>
<proteinExistence type="inferred from homology"/>
<comment type="cofactor">
    <cofactor evidence="1 5">
        <name>pyridoxal 5'-phosphate</name>
        <dbReference type="ChEBI" id="CHEBI:597326"/>
    </cofactor>
</comment>
<dbReference type="FunFam" id="3.20.10.10:FF:000002">
    <property type="entry name" value="D-alanine aminotransferase"/>
    <property type="match status" value="1"/>
</dbReference>
<dbReference type="PANTHER" id="PTHR42743">
    <property type="entry name" value="AMINO-ACID AMINOTRANSFERASE"/>
    <property type="match status" value="1"/>
</dbReference>
<keyword evidence="7" id="KW-1185">Reference proteome</keyword>
<dbReference type="InterPro" id="IPR043131">
    <property type="entry name" value="BCAT-like_N"/>
</dbReference>
<dbReference type="PANTHER" id="PTHR42743:SF11">
    <property type="entry name" value="AMINODEOXYCHORISMATE LYASE"/>
    <property type="match status" value="1"/>
</dbReference>
<dbReference type="SUPFAM" id="SSF56752">
    <property type="entry name" value="D-aminoacid aminotransferase-like PLP-dependent enzymes"/>
    <property type="match status" value="1"/>
</dbReference>
<dbReference type="GO" id="GO:0046394">
    <property type="term" value="P:carboxylic acid biosynthetic process"/>
    <property type="evidence" value="ECO:0007669"/>
    <property type="project" value="UniProtKB-ARBA"/>
</dbReference>
<dbReference type="Pfam" id="PF01063">
    <property type="entry name" value="Aminotran_4"/>
    <property type="match status" value="1"/>
</dbReference>
<dbReference type="InParanoid" id="L8GEU1"/>
<dbReference type="Gene3D" id="3.20.10.10">
    <property type="entry name" value="D-amino Acid Aminotransferase, subunit A, domain 2"/>
    <property type="match status" value="1"/>
</dbReference>
<dbReference type="EMBL" id="GL574133">
    <property type="protein sequence ID" value="ELR10676.1"/>
    <property type="molecule type" value="Genomic_DNA"/>
</dbReference>
<protein>
    <recommendedName>
        <fullName evidence="8">Branched-chain-amino-acid aminotransferase</fullName>
    </recommendedName>
</protein>
<evidence type="ECO:0000256" key="1">
    <source>
        <dbReference type="ARBA" id="ARBA00001933"/>
    </source>
</evidence>
<dbReference type="GO" id="GO:0008652">
    <property type="term" value="P:amino acid biosynthetic process"/>
    <property type="evidence" value="ECO:0007669"/>
    <property type="project" value="UniProtKB-ARBA"/>
</dbReference>
<dbReference type="GO" id="GO:0003824">
    <property type="term" value="F:catalytic activity"/>
    <property type="evidence" value="ECO:0007669"/>
    <property type="project" value="InterPro"/>
</dbReference>
<evidence type="ECO:0008006" key="8">
    <source>
        <dbReference type="Google" id="ProtNLM"/>
    </source>
</evidence>
<dbReference type="STRING" id="658429.L8GEU1"/>
<dbReference type="Gene3D" id="3.30.470.10">
    <property type="match status" value="1"/>
</dbReference>
<dbReference type="InterPro" id="IPR018300">
    <property type="entry name" value="Aminotrans_IV_CS"/>
</dbReference>
<evidence type="ECO:0000256" key="2">
    <source>
        <dbReference type="ARBA" id="ARBA00009320"/>
    </source>
</evidence>
<keyword evidence="3 5" id="KW-0663">Pyridoxal phosphate</keyword>
<dbReference type="Proteomes" id="UP000011064">
    <property type="component" value="Unassembled WGS sequence"/>
</dbReference>
<accession>L8GEU1</accession>
<dbReference type="VEuPathDB" id="FungiDB:GMDG_08753"/>